<name>K1KTW0_9BACL</name>
<accession>K1KTW0</accession>
<sequence>MLIHSQLGTRRKKANGGHLERLKEETNHHLYLVPACRAEETSREECRLHNQGTLISLTQNSKPVRDQSCGKSTRSSISKTRFAFLNSTLSGFYFAIVMFICCLFVCLFLCEFMLETLRTMFDLSMGG</sequence>
<keyword evidence="1" id="KW-0472">Membrane</keyword>
<dbReference type="AlphaFoldDB" id="K1KTW0"/>
<reference evidence="2 3" key="1">
    <citation type="journal article" date="2012" name="J. Bacteriol.">
        <title>Draft Genome Sequence of Bacillus isronensis Strain B3W22, Isolated from the Upper Atmosphere.</title>
        <authorList>
            <person name="Shivaji S."/>
            <person name="Ara S."/>
            <person name="Singh S.K."/>
            <person name="Bandi S."/>
            <person name="Singh A."/>
            <person name="Pinnaka A.K."/>
        </authorList>
    </citation>
    <scope>NUCLEOTIDE SEQUENCE [LARGE SCALE GENOMIC DNA]</scope>
    <source>
        <strain evidence="2 3">B3W22</strain>
    </source>
</reference>
<dbReference type="EMBL" id="AMCK01000054">
    <property type="protein sequence ID" value="EKB43297.1"/>
    <property type="molecule type" value="Genomic_DNA"/>
</dbReference>
<comment type="caution">
    <text evidence="2">The sequence shown here is derived from an EMBL/GenBank/DDBJ whole genome shotgun (WGS) entry which is preliminary data.</text>
</comment>
<proteinExistence type="predicted"/>
<evidence type="ECO:0000313" key="2">
    <source>
        <dbReference type="EMBL" id="EKB43297.1"/>
    </source>
</evidence>
<protein>
    <submittedName>
        <fullName evidence="2">Uncharacterized protein</fullName>
    </submittedName>
</protein>
<organism evidence="2 3">
    <name type="scientific">Solibacillus isronensis B3W22</name>
    <dbReference type="NCBI Taxonomy" id="1224748"/>
    <lineage>
        <taxon>Bacteria</taxon>
        <taxon>Bacillati</taxon>
        <taxon>Bacillota</taxon>
        <taxon>Bacilli</taxon>
        <taxon>Bacillales</taxon>
        <taxon>Caryophanaceae</taxon>
        <taxon>Solibacillus</taxon>
    </lineage>
</organism>
<keyword evidence="1" id="KW-1133">Transmembrane helix</keyword>
<evidence type="ECO:0000313" key="3">
    <source>
        <dbReference type="Proteomes" id="UP000004738"/>
    </source>
</evidence>
<evidence type="ECO:0000256" key="1">
    <source>
        <dbReference type="SAM" id="Phobius"/>
    </source>
</evidence>
<feature type="transmembrane region" description="Helical" evidence="1">
    <location>
        <begin position="92"/>
        <end position="114"/>
    </location>
</feature>
<gene>
    <name evidence="2" type="ORF">B857_03909</name>
</gene>
<keyword evidence="3" id="KW-1185">Reference proteome</keyword>
<dbReference type="Proteomes" id="UP000004738">
    <property type="component" value="Unassembled WGS sequence"/>
</dbReference>
<keyword evidence="1" id="KW-0812">Transmembrane</keyword>